<evidence type="ECO:0000313" key="10">
    <source>
        <dbReference type="EMBL" id="AMW35146.1"/>
    </source>
</evidence>
<evidence type="ECO:0000256" key="2">
    <source>
        <dbReference type="ARBA" id="ARBA00022670"/>
    </source>
</evidence>
<feature type="coiled-coil region" evidence="7">
    <location>
        <begin position="134"/>
        <end position="210"/>
    </location>
</feature>
<name>A0A143DEQ3_9PROT</name>
<dbReference type="Gene3D" id="2.70.70.10">
    <property type="entry name" value="Glucose Permease (Domain IIA)"/>
    <property type="match status" value="1"/>
</dbReference>
<dbReference type="SUPFAM" id="SSF51261">
    <property type="entry name" value="Duplicated hybrid motif"/>
    <property type="match status" value="1"/>
</dbReference>
<dbReference type="InterPro" id="IPR011055">
    <property type="entry name" value="Dup_hybrid_motif"/>
</dbReference>
<dbReference type="InterPro" id="IPR050570">
    <property type="entry name" value="Cell_wall_metabolism_enzyme"/>
</dbReference>
<dbReference type="EMBL" id="CP014525">
    <property type="protein sequence ID" value="AMW35146.1"/>
    <property type="molecule type" value="Genomic_DNA"/>
</dbReference>
<dbReference type="CDD" id="cd12797">
    <property type="entry name" value="M23_peptidase"/>
    <property type="match status" value="1"/>
</dbReference>
<accession>A0A143DEQ3</accession>
<dbReference type="InterPro" id="IPR045974">
    <property type="entry name" value="DUF5930"/>
</dbReference>
<gene>
    <name evidence="10" type="ORF">AY555_08115</name>
</gene>
<keyword evidence="7" id="KW-0175">Coiled coil</keyword>
<comment type="cofactor">
    <cofactor evidence="1">
        <name>Zn(2+)</name>
        <dbReference type="ChEBI" id="CHEBI:29105"/>
    </cofactor>
</comment>
<dbReference type="InterPro" id="IPR016047">
    <property type="entry name" value="M23ase_b-sheet_dom"/>
</dbReference>
<evidence type="ECO:0000256" key="5">
    <source>
        <dbReference type="ARBA" id="ARBA00022833"/>
    </source>
</evidence>
<dbReference type="PANTHER" id="PTHR21666:SF288">
    <property type="entry name" value="CELL DIVISION PROTEIN YTFB"/>
    <property type="match status" value="1"/>
</dbReference>
<evidence type="ECO:0000256" key="3">
    <source>
        <dbReference type="ARBA" id="ARBA00022723"/>
    </source>
</evidence>
<dbReference type="Proteomes" id="UP000076066">
    <property type="component" value="Chromosome"/>
</dbReference>
<dbReference type="AlphaFoldDB" id="A0A143DEQ3"/>
<dbReference type="RefSeq" id="WP_066135467.1">
    <property type="nucleotide sequence ID" value="NZ_CP014525.1"/>
</dbReference>
<keyword evidence="3" id="KW-0479">Metal-binding</keyword>
<dbReference type="STRING" id="1549855.AY555_08115"/>
<sequence>MSLYDPKKYKQTKLLRAVERVFPERRLVLCQEGRSLRSFRLTTAFQAASVLLSLAALGWSVYATWGVRVYSDELEQRHQEIQYSKAAHHALLDEIADQRRRLMDVAAGMDRSHGRTVQLAGELSKPAGKKGRELDDVRREYESLREALGAVEQSLASLPDHVPSSVFSLEDVEIQLRQTERERDLAVSEREVLRGRVDDLEYRMAEMAENQVALLRRFSGIAGDRAGELHEAMAGTGIDINKLMSLPRNNSGQGGPFVPFDPADTDTQELKNSLVSLNTHVERWNAYQGLVDTLPLGFPVKVKWSLSSPFGVRSDPINGVKAVHQGLDIRAPWRSSVYATGQGTVAFAGWRGRYGRMVEVEHGNGLKTRYGHLSKIVVKKGDRVDRSVVVGLLGNSGRSTGAHLHYEVLVNDVPRNPQKFIRAGAHVFKG</sequence>
<dbReference type="GO" id="GO:0004222">
    <property type="term" value="F:metalloendopeptidase activity"/>
    <property type="evidence" value="ECO:0007669"/>
    <property type="project" value="TreeGrafter"/>
</dbReference>
<feature type="domain" description="DUF5930" evidence="9">
    <location>
        <begin position="72"/>
        <end position="302"/>
    </location>
</feature>
<dbReference type="OrthoDB" id="9805070at2"/>
<evidence type="ECO:0000259" key="8">
    <source>
        <dbReference type="Pfam" id="PF01551"/>
    </source>
</evidence>
<keyword evidence="6" id="KW-0482">Metalloprotease</keyword>
<keyword evidence="4" id="KW-0378">Hydrolase</keyword>
<proteinExistence type="predicted"/>
<feature type="domain" description="M23ase beta-sheet core" evidence="8">
    <location>
        <begin position="323"/>
        <end position="417"/>
    </location>
</feature>
<reference evidence="10 11" key="1">
    <citation type="submission" date="2016-02" db="EMBL/GenBank/DDBJ databases">
        <title>Complete Genome of H5569, the type strain of the newly described species Haematospirillium jordaniae.</title>
        <authorList>
            <person name="Nicholson A.C."/>
            <person name="Humrighouse B.W."/>
            <person name="Loparov V."/>
            <person name="McQuiston J.R."/>
        </authorList>
    </citation>
    <scope>NUCLEOTIDE SEQUENCE [LARGE SCALE GENOMIC DNA]</scope>
    <source>
        <strain evidence="10 11">H5569</strain>
    </source>
</reference>
<keyword evidence="11" id="KW-1185">Reference proteome</keyword>
<organism evidence="10 11">
    <name type="scientific">Haematospirillum jordaniae</name>
    <dbReference type="NCBI Taxonomy" id="1549855"/>
    <lineage>
        <taxon>Bacteria</taxon>
        <taxon>Pseudomonadati</taxon>
        <taxon>Pseudomonadota</taxon>
        <taxon>Alphaproteobacteria</taxon>
        <taxon>Rhodospirillales</taxon>
        <taxon>Novispirillaceae</taxon>
        <taxon>Haematospirillum</taxon>
    </lineage>
</organism>
<dbReference type="GO" id="GO:0006508">
    <property type="term" value="P:proteolysis"/>
    <property type="evidence" value="ECO:0007669"/>
    <property type="project" value="UniProtKB-KW"/>
</dbReference>
<evidence type="ECO:0000256" key="6">
    <source>
        <dbReference type="ARBA" id="ARBA00023049"/>
    </source>
</evidence>
<evidence type="ECO:0000259" key="9">
    <source>
        <dbReference type="Pfam" id="PF19353"/>
    </source>
</evidence>
<dbReference type="FunFam" id="2.70.70.10:FF:000006">
    <property type="entry name" value="M23 family peptidase"/>
    <property type="match status" value="1"/>
</dbReference>
<dbReference type="GeneID" id="71810690"/>
<evidence type="ECO:0000256" key="1">
    <source>
        <dbReference type="ARBA" id="ARBA00001947"/>
    </source>
</evidence>
<evidence type="ECO:0000313" key="11">
    <source>
        <dbReference type="Proteomes" id="UP000076066"/>
    </source>
</evidence>
<keyword evidence="5" id="KW-0862">Zinc</keyword>
<protein>
    <submittedName>
        <fullName evidence="10">Uncharacterized protein</fullName>
    </submittedName>
</protein>
<dbReference type="GO" id="GO:0046872">
    <property type="term" value="F:metal ion binding"/>
    <property type="evidence" value="ECO:0007669"/>
    <property type="project" value="UniProtKB-KW"/>
</dbReference>
<keyword evidence="2" id="KW-0645">Protease</keyword>
<dbReference type="Pfam" id="PF19353">
    <property type="entry name" value="DUF5930"/>
    <property type="match status" value="1"/>
</dbReference>
<dbReference type="PANTHER" id="PTHR21666">
    <property type="entry name" value="PEPTIDASE-RELATED"/>
    <property type="match status" value="1"/>
</dbReference>
<evidence type="ECO:0000256" key="7">
    <source>
        <dbReference type="SAM" id="Coils"/>
    </source>
</evidence>
<evidence type="ECO:0000256" key="4">
    <source>
        <dbReference type="ARBA" id="ARBA00022801"/>
    </source>
</evidence>
<dbReference type="Pfam" id="PF01551">
    <property type="entry name" value="Peptidase_M23"/>
    <property type="match status" value="1"/>
</dbReference>
<dbReference type="KEGG" id="hjo:AY555_08115"/>